<reference evidence="9 10" key="1">
    <citation type="submission" date="2018-11" db="EMBL/GenBank/DDBJ databases">
        <title>Genomes From Bacteria Associated with the Canine Oral Cavity: a Test Case for Automated Genome-Based Taxonomic Assignment.</title>
        <authorList>
            <person name="Coil D.A."/>
            <person name="Jospin G."/>
            <person name="Darling A.E."/>
            <person name="Wallis C."/>
            <person name="Davis I.J."/>
            <person name="Harris S."/>
            <person name="Eisen J.A."/>
            <person name="Holcombe L.J."/>
            <person name="O'Flynn C."/>
        </authorList>
    </citation>
    <scope>NUCLEOTIDE SEQUENCE [LARGE SCALE GENOMIC DNA]</scope>
    <source>
        <strain evidence="9 10">OH4460_COT-188</strain>
    </source>
</reference>
<reference evidence="8 11" key="2">
    <citation type="submission" date="2020-12" db="EMBL/GenBank/DDBJ databases">
        <title>FDA dAtabase for Regulatory Grade micrObial Sequences (FDA-ARGOS): Supporting development and validation of Infectious Disease Dx tests.</title>
        <authorList>
            <person name="Sproer C."/>
            <person name="Gronow S."/>
            <person name="Severitt S."/>
            <person name="Schroder I."/>
            <person name="Tallon L."/>
            <person name="Sadzewicz L."/>
            <person name="Zhao X."/>
            <person name="Boylan J."/>
            <person name="Ott S."/>
            <person name="Bowen H."/>
            <person name="Vavikolanu K."/>
            <person name="Mehta A."/>
            <person name="Aluvathingal J."/>
            <person name="Nadendla S."/>
            <person name="Lowell S."/>
            <person name="Myers T."/>
            <person name="Yan Y."/>
            <person name="Sichtig H."/>
        </authorList>
    </citation>
    <scope>NUCLEOTIDE SEQUENCE [LARGE SCALE GENOMIC DNA]</scope>
    <source>
        <strain evidence="8 11">FDAARGOS_999</strain>
    </source>
</reference>
<feature type="transmembrane region" description="Helical" evidence="7">
    <location>
        <begin position="62"/>
        <end position="80"/>
    </location>
</feature>
<keyword evidence="3" id="KW-1003">Cell membrane</keyword>
<feature type="transmembrane region" description="Helical" evidence="7">
    <location>
        <begin position="117"/>
        <end position="137"/>
    </location>
</feature>
<protein>
    <submittedName>
        <fullName evidence="9">YeiH family putative sulfate export transporter</fullName>
    </submittedName>
</protein>
<feature type="transmembrane region" description="Helical" evidence="7">
    <location>
        <begin position="30"/>
        <end position="46"/>
    </location>
</feature>
<dbReference type="RefSeq" id="WP_124795584.1">
    <property type="nucleotide sequence ID" value="NZ_CP066022.1"/>
</dbReference>
<evidence type="ECO:0000256" key="1">
    <source>
        <dbReference type="ARBA" id="ARBA00004651"/>
    </source>
</evidence>
<feature type="transmembrane region" description="Helical" evidence="7">
    <location>
        <begin position="216"/>
        <end position="232"/>
    </location>
</feature>
<gene>
    <name evidence="9" type="ORF">EII27_02770</name>
    <name evidence="8" type="ORF">I6H56_10235</name>
</gene>
<evidence type="ECO:0000313" key="10">
    <source>
        <dbReference type="Proteomes" id="UP000281534"/>
    </source>
</evidence>
<evidence type="ECO:0000313" key="9">
    <source>
        <dbReference type="EMBL" id="RRD27336.1"/>
    </source>
</evidence>
<dbReference type="Proteomes" id="UP000595577">
    <property type="component" value="Chromosome"/>
</dbReference>
<proteinExistence type="inferred from homology"/>
<evidence type="ECO:0000256" key="3">
    <source>
        <dbReference type="ARBA" id="ARBA00022475"/>
    </source>
</evidence>
<keyword evidence="6 7" id="KW-0472">Membrane</keyword>
<keyword evidence="4 7" id="KW-0812">Transmembrane</keyword>
<feature type="transmembrane region" description="Helical" evidence="7">
    <location>
        <begin position="322"/>
        <end position="343"/>
    </location>
</feature>
<comment type="subcellular location">
    <subcellularLocation>
        <location evidence="1">Cell membrane</location>
        <topology evidence="1">Multi-pass membrane protein</topology>
    </subcellularLocation>
</comment>
<feature type="transmembrane region" description="Helical" evidence="7">
    <location>
        <begin position="252"/>
        <end position="275"/>
    </location>
</feature>
<dbReference type="EMBL" id="CP066022">
    <property type="protein sequence ID" value="QQB73683.1"/>
    <property type="molecule type" value="Genomic_DNA"/>
</dbReference>
<evidence type="ECO:0000313" key="11">
    <source>
        <dbReference type="Proteomes" id="UP000595577"/>
    </source>
</evidence>
<evidence type="ECO:0000313" key="8">
    <source>
        <dbReference type="EMBL" id="QQB73683.1"/>
    </source>
</evidence>
<sequence length="346" mass="37278">MNNKLSGVILCLLLALPAWKLGKFFPLVGGPVFGIIIGIVVAILLKNRNKFDSGINFVSKKVLQYAVILLGFGLNLQTVISVGSSSLPIIISTISTSLIVAYILAKFINIPTKIATLIGVGSSICGGSAIAATAPVIDAHDDEIAQAISVIFLFNVIAALIFPTLGDILNFSNNGFALFAGTAVNDTSSVTATASAWDSIHNTGTQVLDSATIVKLTRTLAIIPITLFLAFYNSKKNSNTNNFSLKKIFPMFIIYFILASIITTICKYFIEIGFISENISITINNIFSFFKHLSKFFIIMAMVAIGLNTNIKKLIFSGKKPLILGFCCWFAISLVSIVLQKILGIF</sequence>
<dbReference type="Proteomes" id="UP000281534">
    <property type="component" value="Unassembled WGS sequence"/>
</dbReference>
<evidence type="ECO:0000256" key="4">
    <source>
        <dbReference type="ARBA" id="ARBA00022692"/>
    </source>
</evidence>
<dbReference type="AlphaFoldDB" id="A0A3P1V140"/>
<evidence type="ECO:0000256" key="6">
    <source>
        <dbReference type="ARBA" id="ARBA00023136"/>
    </source>
</evidence>
<dbReference type="PANTHER" id="PTHR30106:SF1">
    <property type="entry name" value="UPF0324 MEMBRANE PROTEIN FN0533"/>
    <property type="match status" value="1"/>
</dbReference>
<organism evidence="9 10">
    <name type="scientific">Fusobacterium canifelinum</name>
    <dbReference type="NCBI Taxonomy" id="285729"/>
    <lineage>
        <taxon>Bacteria</taxon>
        <taxon>Fusobacteriati</taxon>
        <taxon>Fusobacteriota</taxon>
        <taxon>Fusobacteriia</taxon>
        <taxon>Fusobacteriales</taxon>
        <taxon>Fusobacteriaceae</taxon>
        <taxon>Fusobacterium</taxon>
    </lineage>
</organism>
<evidence type="ECO:0000256" key="7">
    <source>
        <dbReference type="SAM" id="Phobius"/>
    </source>
</evidence>
<evidence type="ECO:0000256" key="5">
    <source>
        <dbReference type="ARBA" id="ARBA00022989"/>
    </source>
</evidence>
<dbReference type="PANTHER" id="PTHR30106">
    <property type="entry name" value="INNER MEMBRANE PROTEIN YEIH-RELATED"/>
    <property type="match status" value="1"/>
</dbReference>
<dbReference type="InterPro" id="IPR018383">
    <property type="entry name" value="UPF0324_pro"/>
</dbReference>
<feature type="transmembrane region" description="Helical" evidence="7">
    <location>
        <begin position="143"/>
        <end position="162"/>
    </location>
</feature>
<dbReference type="OrthoDB" id="9811391at2"/>
<accession>A0A3P1V140</accession>
<dbReference type="EMBL" id="RQYY01000003">
    <property type="protein sequence ID" value="RRD27336.1"/>
    <property type="molecule type" value="Genomic_DNA"/>
</dbReference>
<keyword evidence="5 7" id="KW-1133">Transmembrane helix</keyword>
<feature type="transmembrane region" description="Helical" evidence="7">
    <location>
        <begin position="86"/>
        <end position="105"/>
    </location>
</feature>
<dbReference type="Pfam" id="PF03601">
    <property type="entry name" value="Cons_hypoth698"/>
    <property type="match status" value="1"/>
</dbReference>
<comment type="similarity">
    <text evidence="2">Belongs to the UPF0324 family.</text>
</comment>
<evidence type="ECO:0000256" key="2">
    <source>
        <dbReference type="ARBA" id="ARBA00007977"/>
    </source>
</evidence>
<name>A0A3P1V140_9FUSO</name>
<dbReference type="GO" id="GO:0005886">
    <property type="term" value="C:plasma membrane"/>
    <property type="evidence" value="ECO:0007669"/>
    <property type="project" value="UniProtKB-SubCell"/>
</dbReference>
<feature type="transmembrane region" description="Helical" evidence="7">
    <location>
        <begin position="296"/>
        <end position="316"/>
    </location>
</feature>